<gene>
    <name evidence="1" type="ORF">LCGC14_2219300</name>
</gene>
<dbReference type="EMBL" id="LAZR01029617">
    <property type="protein sequence ID" value="KKL59041.1"/>
    <property type="molecule type" value="Genomic_DNA"/>
</dbReference>
<accession>A0A0F9DZ02</accession>
<dbReference type="AlphaFoldDB" id="A0A0F9DZ02"/>
<reference evidence="1" key="1">
    <citation type="journal article" date="2015" name="Nature">
        <title>Complex archaea that bridge the gap between prokaryotes and eukaryotes.</title>
        <authorList>
            <person name="Spang A."/>
            <person name="Saw J.H."/>
            <person name="Jorgensen S.L."/>
            <person name="Zaremba-Niedzwiedzka K."/>
            <person name="Martijn J."/>
            <person name="Lind A.E."/>
            <person name="van Eijk R."/>
            <person name="Schleper C."/>
            <person name="Guy L."/>
            <person name="Ettema T.J."/>
        </authorList>
    </citation>
    <scope>NUCLEOTIDE SEQUENCE</scope>
</reference>
<organism evidence="1">
    <name type="scientific">marine sediment metagenome</name>
    <dbReference type="NCBI Taxonomy" id="412755"/>
    <lineage>
        <taxon>unclassified sequences</taxon>
        <taxon>metagenomes</taxon>
        <taxon>ecological metagenomes</taxon>
    </lineage>
</organism>
<sequence length="88" mass="10404">MKISEQVKLFNAELDKIKKLIPNINCSQVYTCRTMPLSLVYYIEIDEQFMGYYDEDPKLVADRLLKCYEYLVPQFNDVITALKEVIDE</sequence>
<name>A0A0F9DZ02_9ZZZZ</name>
<comment type="caution">
    <text evidence="1">The sequence shown here is derived from an EMBL/GenBank/DDBJ whole genome shotgun (WGS) entry which is preliminary data.</text>
</comment>
<proteinExistence type="predicted"/>
<protein>
    <submittedName>
        <fullName evidence="1">Uncharacterized protein</fullName>
    </submittedName>
</protein>
<evidence type="ECO:0000313" key="1">
    <source>
        <dbReference type="EMBL" id="KKL59041.1"/>
    </source>
</evidence>